<evidence type="ECO:0000313" key="10">
    <source>
        <dbReference type="EMBL" id="EHL10760.1"/>
    </source>
</evidence>
<evidence type="ECO:0000313" key="11">
    <source>
        <dbReference type="Proteomes" id="UP000018461"/>
    </source>
</evidence>
<keyword evidence="6 8" id="KW-1133">Transmembrane helix</keyword>
<reference evidence="10" key="2">
    <citation type="submission" date="2013-03" db="EMBL/GenBank/DDBJ databases">
        <title>The Genome Sequence of Oribacterium sp. ACB1.</title>
        <authorList>
            <consortium name="The Broad Institute Genomics Platform"/>
            <consortium name="The Broad Institute Genome Sequencing Center for Infectious Disease"/>
            <person name="Earl A."/>
            <person name="Ward D."/>
            <person name="Feldgarden M."/>
            <person name="Gevers D."/>
            <person name="Sizova M."/>
            <person name="Hazen A."/>
            <person name="Epstein S."/>
            <person name="Walker B."/>
            <person name="Young S."/>
            <person name="Zeng Q."/>
            <person name="Gargeya S."/>
            <person name="Fitzgerald M."/>
            <person name="Haas B."/>
            <person name="Abouelleil A."/>
            <person name="Allen A.W."/>
            <person name="Alvarado L."/>
            <person name="Arachchi H.M."/>
            <person name="Berlin A.M."/>
            <person name="Chapman S.B."/>
            <person name="Gainer-Dewar J."/>
            <person name="Goldberg J."/>
            <person name="Griggs A."/>
            <person name="Gujja S."/>
            <person name="Hansen M."/>
            <person name="Howarth C."/>
            <person name="Imamovic A."/>
            <person name="Ireland A."/>
            <person name="Larimer J."/>
            <person name="McCowan C."/>
            <person name="Murphy C."/>
            <person name="Pearson M."/>
            <person name="Poon T.W."/>
            <person name="Priest M."/>
            <person name="Roberts A."/>
            <person name="Saif S."/>
            <person name="Shea T."/>
            <person name="Sisk P."/>
            <person name="Sykes S."/>
            <person name="Wortman J."/>
            <person name="Nusbaum C."/>
            <person name="Birren B."/>
        </authorList>
    </citation>
    <scope>NUCLEOTIDE SEQUENCE [LARGE SCALE GENOMIC DNA]</scope>
    <source>
        <strain evidence="10">ACB1</strain>
    </source>
</reference>
<comment type="similarity">
    <text evidence="2">Belongs to the MotA family.</text>
</comment>
<dbReference type="GO" id="GO:0006935">
    <property type="term" value="P:chemotaxis"/>
    <property type="evidence" value="ECO:0007669"/>
    <property type="project" value="InterPro"/>
</dbReference>
<organism evidence="10 11">
    <name type="scientific">Oribacterium parvum ACB1</name>
    <dbReference type="NCBI Taxonomy" id="796943"/>
    <lineage>
        <taxon>Bacteria</taxon>
        <taxon>Bacillati</taxon>
        <taxon>Bacillota</taxon>
        <taxon>Clostridia</taxon>
        <taxon>Lachnospirales</taxon>
        <taxon>Lachnospiraceae</taxon>
        <taxon>Oribacterium</taxon>
    </lineage>
</organism>
<gene>
    <name evidence="10" type="ORF">HMPREF9625_00956</name>
</gene>
<dbReference type="Proteomes" id="UP000018461">
    <property type="component" value="Unassembled WGS sequence"/>
</dbReference>
<feature type="transmembrane region" description="Helical" evidence="8">
    <location>
        <begin position="32"/>
        <end position="51"/>
    </location>
</feature>
<evidence type="ECO:0000256" key="8">
    <source>
        <dbReference type="SAM" id="Phobius"/>
    </source>
</evidence>
<dbReference type="AlphaFoldDB" id="G9WNM3"/>
<protein>
    <recommendedName>
        <fullName evidence="9">MotA/TolQ/ExbB proton channel domain-containing protein</fullName>
    </recommendedName>
</protein>
<dbReference type="GO" id="GO:0071978">
    <property type="term" value="P:bacterial-type flagellum-dependent swarming motility"/>
    <property type="evidence" value="ECO:0007669"/>
    <property type="project" value="InterPro"/>
</dbReference>
<evidence type="ECO:0000256" key="6">
    <source>
        <dbReference type="ARBA" id="ARBA00022989"/>
    </source>
</evidence>
<evidence type="ECO:0000259" key="9">
    <source>
        <dbReference type="Pfam" id="PF01618"/>
    </source>
</evidence>
<evidence type="ECO:0000256" key="4">
    <source>
        <dbReference type="ARBA" id="ARBA00022475"/>
    </source>
</evidence>
<evidence type="ECO:0000256" key="5">
    <source>
        <dbReference type="ARBA" id="ARBA00022692"/>
    </source>
</evidence>
<dbReference type="Pfam" id="PF01618">
    <property type="entry name" value="MotA_ExbB"/>
    <property type="match status" value="1"/>
</dbReference>
<dbReference type="EMBL" id="AFZC02000003">
    <property type="protein sequence ID" value="EHL10760.1"/>
    <property type="molecule type" value="Genomic_DNA"/>
</dbReference>
<keyword evidence="4" id="KW-1003">Cell membrane</keyword>
<dbReference type="HOGENOM" id="CLU_079895_1_0_9"/>
<reference evidence="10" key="1">
    <citation type="submission" date="2011-08" db="EMBL/GenBank/DDBJ databases">
        <authorList>
            <consortium name="The Broad Institute Genome Sequencing Platform"/>
            <person name="Earl A."/>
            <person name="Ward D."/>
            <person name="Feldgarden M."/>
            <person name="Gevers D."/>
            <person name="Sizova M."/>
            <person name="Hazen A."/>
            <person name="Epstein S."/>
            <person name="Young S.K."/>
            <person name="Zeng Q."/>
            <person name="Gargeya S."/>
            <person name="Fitzgerald M."/>
            <person name="Haas B."/>
            <person name="Abouelleil A."/>
            <person name="Alvarado L."/>
            <person name="Arachchi H.M."/>
            <person name="Berlin A."/>
            <person name="Brown A."/>
            <person name="Chapman S.B."/>
            <person name="Chen Z."/>
            <person name="Dunbar C."/>
            <person name="Freedman E."/>
            <person name="Gearin G."/>
            <person name="Gellesch M."/>
            <person name="Goldberg J."/>
            <person name="Griggs A."/>
            <person name="Gujja S."/>
            <person name="Heiman D."/>
            <person name="Howarth C."/>
            <person name="Larson L."/>
            <person name="Lui A."/>
            <person name="MacDonald P.J.P."/>
            <person name="Montmayeur A."/>
            <person name="Murphy C."/>
            <person name="Neiman D."/>
            <person name="Pearson M."/>
            <person name="Priest M."/>
            <person name="Roberts A."/>
            <person name="Saif S."/>
            <person name="Shea T."/>
            <person name="Shenoy N."/>
            <person name="Sisk P."/>
            <person name="Stolte C."/>
            <person name="Sykes S."/>
            <person name="Wortman J."/>
            <person name="Nusbaum C."/>
            <person name="Birren B."/>
        </authorList>
    </citation>
    <scope>NUCLEOTIDE SEQUENCE</scope>
    <source>
        <strain evidence="10">ACB1</strain>
    </source>
</reference>
<dbReference type="GO" id="GO:0005886">
    <property type="term" value="C:plasma membrane"/>
    <property type="evidence" value="ECO:0007669"/>
    <property type="project" value="UniProtKB-SubCell"/>
</dbReference>
<evidence type="ECO:0000256" key="7">
    <source>
        <dbReference type="ARBA" id="ARBA00023136"/>
    </source>
</evidence>
<dbReference type="STRING" id="796943.HMPREF9625_00956"/>
<feature type="transmembrane region" description="Helical" evidence="8">
    <location>
        <begin position="186"/>
        <end position="204"/>
    </location>
</feature>
<comment type="subcellular location">
    <subcellularLocation>
        <location evidence="1">Cell membrane</location>
        <topology evidence="1">Multi-pass membrane protein</topology>
    </subcellularLocation>
</comment>
<name>G9WNM3_9FIRM</name>
<feature type="transmembrane region" description="Helical" evidence="8">
    <location>
        <begin position="144"/>
        <end position="166"/>
    </location>
</feature>
<keyword evidence="7 8" id="KW-0472">Membrane</keyword>
<dbReference type="PANTHER" id="PTHR30433">
    <property type="entry name" value="CHEMOTAXIS PROTEIN MOTA"/>
    <property type="match status" value="1"/>
</dbReference>
<dbReference type="InterPro" id="IPR000540">
    <property type="entry name" value="Flag_MotA_CS"/>
</dbReference>
<dbReference type="PATRIC" id="fig|796943.3.peg.1373"/>
<keyword evidence="5 8" id="KW-0812">Transmembrane</keyword>
<accession>G9WNM3</accession>
<dbReference type="PANTHER" id="PTHR30433:SF2">
    <property type="entry name" value="MOTILITY PROTEIN A"/>
    <property type="match status" value="1"/>
</dbReference>
<sequence length="274" mass="29919">MDLSMIIGWVVAIILIINGITADKLMNFWDIPSILITVGGTLAAIVASYPFRILKEVPKHIAICFRGNKKYSVPQAVDSIVDLALIARQSGLLALEERAEDLKEPFFKQAVLMIVDANDPDKVRKSLEKQVEDMMIRHEEAKSLYIRGSGYAPAFGMIGTLVGLINMLKGMNLSGSGGSSTLGQDMSVALVTTFYGTILSNVFFHPITQKLSLRDAEEILYCQTIIEGVIAIQSGENPKVIRERLLASLAQKQQSKILARVGLNSSHGATEGEK</sequence>
<comment type="caution">
    <text evidence="10">The sequence shown here is derived from an EMBL/GenBank/DDBJ whole genome shotgun (WGS) entry which is preliminary data.</text>
</comment>
<keyword evidence="11" id="KW-1185">Reference proteome</keyword>
<dbReference type="PROSITE" id="PS01307">
    <property type="entry name" value="MOTA"/>
    <property type="match status" value="1"/>
</dbReference>
<evidence type="ECO:0000256" key="1">
    <source>
        <dbReference type="ARBA" id="ARBA00004651"/>
    </source>
</evidence>
<evidence type="ECO:0000256" key="2">
    <source>
        <dbReference type="ARBA" id="ARBA00008038"/>
    </source>
</evidence>
<dbReference type="InterPro" id="IPR047055">
    <property type="entry name" value="MotA-like"/>
</dbReference>
<dbReference type="RefSeq" id="WP_009534812.1">
    <property type="nucleotide sequence ID" value="NZ_KE148312.1"/>
</dbReference>
<proteinExistence type="inferred from homology"/>
<keyword evidence="3" id="KW-0813">Transport</keyword>
<evidence type="ECO:0000256" key="3">
    <source>
        <dbReference type="ARBA" id="ARBA00022448"/>
    </source>
</evidence>
<feature type="domain" description="MotA/TolQ/ExbB proton channel" evidence="9">
    <location>
        <begin position="100"/>
        <end position="220"/>
    </location>
</feature>
<dbReference type="InterPro" id="IPR002898">
    <property type="entry name" value="MotA_ExbB_proton_chnl"/>
</dbReference>